<dbReference type="AlphaFoldDB" id="A0A8T0EZ05"/>
<name>A0A8T0EZ05_ARGBR</name>
<comment type="caution">
    <text evidence="1">The sequence shown here is derived from an EMBL/GenBank/DDBJ whole genome shotgun (WGS) entry which is preliminary data.</text>
</comment>
<evidence type="ECO:0000313" key="1">
    <source>
        <dbReference type="EMBL" id="KAF8782827.1"/>
    </source>
</evidence>
<sequence>MHPACPLPEKSPRRRDVFQVAPHPHVCSPLSGRHNPAVAGAMPFDEVLPNAGSNGRYQHFLLWLVLLPAQLPFGSHGYSQLLMSWTPDNWCRVPELDAIANASSHLYMKLRLYLAREYRDWELLYSQCTLNRTVYAQAVHQESGHTFRWNSTSNTEFMCDVHGWYYNKSYLGENLNTIVSAVSTLCEKFLNTYWIIIYFDIKDLIAWRPLVSHNMRRINLKYSMIYLGRVRA</sequence>
<reference evidence="1" key="1">
    <citation type="journal article" date="2020" name="bioRxiv">
        <title>Chromosome-level reference genome of the European wasp spider Argiope bruennichi: a resource for studies on range expansion and evolutionary adaptation.</title>
        <authorList>
            <person name="Sheffer M.M."/>
            <person name="Hoppe A."/>
            <person name="Krehenwinkel H."/>
            <person name="Uhl G."/>
            <person name="Kuss A.W."/>
            <person name="Jensen L."/>
            <person name="Jensen C."/>
            <person name="Gillespie R.G."/>
            <person name="Hoff K.J."/>
            <person name="Prost S."/>
        </authorList>
    </citation>
    <scope>NUCLEOTIDE SEQUENCE</scope>
</reference>
<protein>
    <submittedName>
        <fullName evidence="1">Beta-alanine transporter like protein</fullName>
    </submittedName>
</protein>
<proteinExistence type="predicted"/>
<evidence type="ECO:0000313" key="2">
    <source>
        <dbReference type="Proteomes" id="UP000807504"/>
    </source>
</evidence>
<keyword evidence="2" id="KW-1185">Reference proteome</keyword>
<dbReference type="Proteomes" id="UP000807504">
    <property type="component" value="Unassembled WGS sequence"/>
</dbReference>
<reference evidence="1" key="2">
    <citation type="submission" date="2020-06" db="EMBL/GenBank/DDBJ databases">
        <authorList>
            <person name="Sheffer M."/>
        </authorList>
    </citation>
    <scope>NUCLEOTIDE SEQUENCE</scope>
</reference>
<dbReference type="EMBL" id="JABXBU010001863">
    <property type="protein sequence ID" value="KAF8782827.1"/>
    <property type="molecule type" value="Genomic_DNA"/>
</dbReference>
<accession>A0A8T0EZ05</accession>
<gene>
    <name evidence="1" type="ORF">HNY73_013063</name>
</gene>
<organism evidence="1 2">
    <name type="scientific">Argiope bruennichi</name>
    <name type="common">Wasp spider</name>
    <name type="synonym">Aranea bruennichi</name>
    <dbReference type="NCBI Taxonomy" id="94029"/>
    <lineage>
        <taxon>Eukaryota</taxon>
        <taxon>Metazoa</taxon>
        <taxon>Ecdysozoa</taxon>
        <taxon>Arthropoda</taxon>
        <taxon>Chelicerata</taxon>
        <taxon>Arachnida</taxon>
        <taxon>Araneae</taxon>
        <taxon>Araneomorphae</taxon>
        <taxon>Entelegynae</taxon>
        <taxon>Araneoidea</taxon>
        <taxon>Araneidae</taxon>
        <taxon>Argiope</taxon>
    </lineage>
</organism>